<dbReference type="InterPro" id="IPR042097">
    <property type="entry name" value="Aminopeptidase_N-like_N_sf"/>
</dbReference>
<feature type="binding site" evidence="12">
    <location>
        <position position="321"/>
    </location>
    <ligand>
        <name>Zn(2+)</name>
        <dbReference type="ChEBI" id="CHEBI:29105"/>
        <note>catalytic</note>
    </ligand>
</feature>
<feature type="domain" description="FYVE-type" evidence="15">
    <location>
        <begin position="838"/>
        <end position="896"/>
    </location>
</feature>
<dbReference type="InterPro" id="IPR001930">
    <property type="entry name" value="Peptidase_M1"/>
</dbReference>
<dbReference type="Proteomes" id="UP000018721">
    <property type="component" value="Unassembled WGS sequence"/>
</dbReference>
<dbReference type="InterPro" id="IPR038502">
    <property type="entry name" value="M1_LTA-4_hydro/amino_C_sf"/>
</dbReference>
<dbReference type="Pfam" id="PF09127">
    <property type="entry name" value="Leuk-A4-hydro_C"/>
    <property type="match status" value="1"/>
</dbReference>
<evidence type="ECO:0000256" key="9">
    <source>
        <dbReference type="ARBA" id="ARBA00023049"/>
    </source>
</evidence>
<gene>
    <name evidence="16" type="ORF">F443_08292</name>
</gene>
<dbReference type="Gene3D" id="3.30.40.10">
    <property type="entry name" value="Zinc/RING finger domain, C3HC4 (zinc finger)"/>
    <property type="match status" value="1"/>
</dbReference>
<evidence type="ECO:0000256" key="1">
    <source>
        <dbReference type="ARBA" id="ARBA00004496"/>
    </source>
</evidence>
<dbReference type="InterPro" id="IPR034015">
    <property type="entry name" value="M1_LTA4H"/>
</dbReference>
<evidence type="ECO:0000256" key="7">
    <source>
        <dbReference type="ARBA" id="ARBA00022801"/>
    </source>
</evidence>
<feature type="region of interest" description="Disordered" evidence="14">
    <location>
        <begin position="925"/>
        <end position="963"/>
    </location>
</feature>
<feature type="active site" description="Proton donor" evidence="10">
    <location>
        <position position="387"/>
    </location>
</feature>
<evidence type="ECO:0000256" key="5">
    <source>
        <dbReference type="ARBA" id="ARBA00022723"/>
    </source>
</evidence>
<comment type="similarity">
    <text evidence="2">Belongs to the peptidase M1 family.</text>
</comment>
<feature type="compositionally biased region" description="Polar residues" evidence="14">
    <location>
        <begin position="775"/>
        <end position="786"/>
    </location>
</feature>
<dbReference type="SUPFAM" id="SSF57903">
    <property type="entry name" value="FYVE/PHD zinc finger"/>
    <property type="match status" value="1"/>
</dbReference>
<comment type="subcellular location">
    <subcellularLocation>
        <location evidence="1">Cytoplasm</location>
    </subcellularLocation>
</comment>
<keyword evidence="4" id="KW-0645">Protease</keyword>
<feature type="compositionally biased region" description="Basic residues" evidence="14">
    <location>
        <begin position="791"/>
        <end position="803"/>
    </location>
</feature>
<dbReference type="SMART" id="SM00064">
    <property type="entry name" value="FYVE"/>
    <property type="match status" value="1"/>
</dbReference>
<dbReference type="GO" id="GO:0006508">
    <property type="term" value="P:proteolysis"/>
    <property type="evidence" value="ECO:0007669"/>
    <property type="project" value="UniProtKB-KW"/>
</dbReference>
<dbReference type="FunFam" id="1.10.390.10:FF:000003">
    <property type="entry name" value="Leukotriene A(4) hydrolase"/>
    <property type="match status" value="1"/>
</dbReference>
<keyword evidence="8 12" id="KW-0862">Zinc</keyword>
<dbReference type="CDD" id="cd09599">
    <property type="entry name" value="M1_LTA4H"/>
    <property type="match status" value="1"/>
</dbReference>
<evidence type="ECO:0000259" key="15">
    <source>
        <dbReference type="PROSITE" id="PS50178"/>
    </source>
</evidence>
<evidence type="ECO:0000256" key="3">
    <source>
        <dbReference type="ARBA" id="ARBA00022490"/>
    </source>
</evidence>
<evidence type="ECO:0000256" key="8">
    <source>
        <dbReference type="ARBA" id="ARBA00022833"/>
    </source>
</evidence>
<dbReference type="InterPro" id="IPR049980">
    <property type="entry name" value="LTA4H_cat"/>
</dbReference>
<sequence length="1017" mass="114235">MATSVASPSLRSQSFANLDEVLYRHLQWTLAIDFERQQLEGFAEYTFTYTGTSKSPVLILDTQFLSIASVSVDGVNVDDFTLSDQHSVFGRALSVPISSLSTTVRVSYSTSAQSSGLQWLAPSLTAGKEHPFLFTQCQAIHARSVVPCPDTPAAKLTYSATVTVPQWCTVLMSAIAHGHIKNDDHEQTKKWSFRQNVPIPSYLLAIAAGRMESVELSPRTKVWAEPRVVTRAAHEFAQTEAFLQAAEEITGQEYLWKRYDLVCLPPSFPYGGMENPCLTFVTPTLLAGDRSLADVVAHEIAHSWTGNLVTNATWSDFWLNEGWTVWLERKIVAKIHNDPKTYDLKAALGMRGLVEAIQSFGPSHPYTALVPNTEGVDPDDVFSRVPYEKGFNFLHYLSTVVGSDEFDLFAQAYIQKFKFQTLTSRDFRVFFEKHFAAYPEWLSQVDWDGWFFSTGMPLIENKFDTSIISQVRALGEKMMTAIDEEKWAKVLAPSVLRKWPASLWILLLDTLLLLQTGSHTKLTEAHLDAIDAFAHHHLSTTHNSELRFRWFTLSLRSCDLRVLDRTVEFLKEQGRMKFVRPLFRDLCAALGVERGAAIFDECKSLYHPIAAKMIQRDIENMQTSKKRNKPVYSNDFNGIFAHWLGLPQKHSDYSPLLAILLGGLICQDLQTEYSSLPALTGNTEPAVTVLKNRCLPHKRPPSFSLGNLPARAYVHPSPPTITLMAFFKLKKTEAEKAQQRNLKELERAAKAQRKSAAKERKAAKRQEEKARKQTEQALKTVQKSNRQAAKQAKKAAKTRIRMARKAEKDRVRLRRRQVKRARREAAAIAAGVVVAPPFSKSAGCYVCGKKFGQALHRRRHHCRQCRESCCLQCTSNTRRPVPLYGLKKPQKVCVVCDTLVLNNENAATRSQPREPAEAVAALAASGRASRRPHSAPLPPTTGVTVNVRGRERGRTRSSKSKSGSIWTLPIRPLLKRKKSAEQLRNRKLDLDLQIEKRALFGSRGVELQPQAIAPPAP</sequence>
<keyword evidence="5 12" id="KW-0479">Metal-binding</keyword>
<dbReference type="SUPFAM" id="SSF63737">
    <property type="entry name" value="Leukotriene A4 hydrolase N-terminal domain"/>
    <property type="match status" value="1"/>
</dbReference>
<feature type="binding site" evidence="12">
    <location>
        <position position="298"/>
    </location>
    <ligand>
        <name>Zn(2+)</name>
        <dbReference type="ChEBI" id="CHEBI:29105"/>
        <note>catalytic</note>
    </ligand>
</feature>
<keyword evidence="17" id="KW-1185">Reference proteome</keyword>
<evidence type="ECO:0000256" key="14">
    <source>
        <dbReference type="SAM" id="MobiDB-lite"/>
    </source>
</evidence>
<evidence type="ECO:0000256" key="11">
    <source>
        <dbReference type="PIRSR" id="PIRSR634015-2"/>
    </source>
</evidence>
<proteinExistence type="inferred from homology"/>
<reference evidence="16 17" key="1">
    <citation type="submission" date="2013-11" db="EMBL/GenBank/DDBJ databases">
        <title>The Genome Sequence of Phytophthora parasitica P1569.</title>
        <authorList>
            <consortium name="The Broad Institute Genomics Platform"/>
            <person name="Russ C."/>
            <person name="Tyler B."/>
            <person name="Panabieres F."/>
            <person name="Shan W."/>
            <person name="Tripathy S."/>
            <person name="Grunwald N."/>
            <person name="Machado M."/>
            <person name="Johnson C.S."/>
            <person name="Arredondo F."/>
            <person name="Hong C."/>
            <person name="Coffey M."/>
            <person name="Young S.K."/>
            <person name="Zeng Q."/>
            <person name="Gargeya S."/>
            <person name="Fitzgerald M."/>
            <person name="Abouelleil A."/>
            <person name="Alvarado L."/>
            <person name="Chapman S.B."/>
            <person name="Gainer-Dewar J."/>
            <person name="Goldberg J."/>
            <person name="Griggs A."/>
            <person name="Gujja S."/>
            <person name="Hansen M."/>
            <person name="Howarth C."/>
            <person name="Imamovic A."/>
            <person name="Ireland A."/>
            <person name="Larimer J."/>
            <person name="McCowan C."/>
            <person name="Murphy C."/>
            <person name="Pearson M."/>
            <person name="Poon T.W."/>
            <person name="Priest M."/>
            <person name="Roberts A."/>
            <person name="Saif S."/>
            <person name="Shea T."/>
            <person name="Sykes S."/>
            <person name="Wortman J."/>
            <person name="Nusbaum C."/>
            <person name="Birren B."/>
        </authorList>
    </citation>
    <scope>NUCLEOTIDE SEQUENCE [LARGE SCALE GENOMIC DNA]</scope>
    <source>
        <strain evidence="16 17">P1569</strain>
    </source>
</reference>
<dbReference type="InterPro" id="IPR000306">
    <property type="entry name" value="Znf_FYVE"/>
</dbReference>
<dbReference type="SUPFAM" id="SSF48371">
    <property type="entry name" value="ARM repeat"/>
    <property type="match status" value="1"/>
</dbReference>
<feature type="binding site" evidence="11">
    <location>
        <begin position="136"/>
        <end position="138"/>
    </location>
    <ligand>
        <name>a peptide</name>
        <dbReference type="ChEBI" id="CHEBI:60466"/>
    </ligand>
</feature>
<organism evidence="16 17">
    <name type="scientific">Phytophthora nicotianae P1569</name>
    <dbReference type="NCBI Taxonomy" id="1317065"/>
    <lineage>
        <taxon>Eukaryota</taxon>
        <taxon>Sar</taxon>
        <taxon>Stramenopiles</taxon>
        <taxon>Oomycota</taxon>
        <taxon>Peronosporomycetes</taxon>
        <taxon>Peronosporales</taxon>
        <taxon>Peronosporaceae</taxon>
        <taxon>Phytophthora</taxon>
    </lineage>
</organism>
<dbReference type="Pfam" id="PF17900">
    <property type="entry name" value="Peptidase_M1_N"/>
    <property type="match status" value="1"/>
</dbReference>
<dbReference type="FunFam" id="3.30.2010.30:FF:000001">
    <property type="entry name" value="Leukotriene A(4) hydrolase"/>
    <property type="match status" value="1"/>
</dbReference>
<accession>V9FAU6</accession>
<dbReference type="PROSITE" id="PS50178">
    <property type="entry name" value="ZF_FYVE"/>
    <property type="match status" value="1"/>
</dbReference>
<dbReference type="Gene3D" id="3.30.2010.30">
    <property type="match status" value="1"/>
</dbReference>
<dbReference type="PRINTS" id="PR00756">
    <property type="entry name" value="ALADIPTASE"/>
</dbReference>
<dbReference type="HOGENOM" id="CLU_296741_0_0_1"/>
<evidence type="ECO:0000256" key="6">
    <source>
        <dbReference type="ARBA" id="ARBA00022771"/>
    </source>
</evidence>
<feature type="binding site" evidence="11">
    <location>
        <begin position="575"/>
        <end position="577"/>
    </location>
    <ligand>
        <name>a peptide</name>
        <dbReference type="ChEBI" id="CHEBI:60466"/>
    </ligand>
</feature>
<dbReference type="InterPro" id="IPR045357">
    <property type="entry name" value="Aminopeptidase_N-like_N"/>
</dbReference>
<name>V9FAU6_PHYNI</name>
<evidence type="ECO:0000256" key="2">
    <source>
        <dbReference type="ARBA" id="ARBA00010136"/>
    </source>
</evidence>
<dbReference type="eggNOG" id="KOG1047">
    <property type="taxonomic scope" value="Eukaryota"/>
</dbReference>
<keyword evidence="7 16" id="KW-0378">Hydrolase</keyword>
<keyword evidence="6 13" id="KW-0863">Zinc-finger</keyword>
<evidence type="ECO:0000256" key="12">
    <source>
        <dbReference type="PIRSR" id="PIRSR634015-3"/>
    </source>
</evidence>
<dbReference type="AlphaFoldDB" id="V9FAU6"/>
<dbReference type="InterPro" id="IPR017455">
    <property type="entry name" value="Znf_FYVE-rel"/>
</dbReference>
<evidence type="ECO:0000313" key="16">
    <source>
        <dbReference type="EMBL" id="ETI47512.1"/>
    </source>
</evidence>
<dbReference type="Gene3D" id="1.10.390.10">
    <property type="entry name" value="Neutral Protease Domain 2"/>
    <property type="match status" value="1"/>
</dbReference>
<dbReference type="PANTHER" id="PTHR45726">
    <property type="entry name" value="LEUKOTRIENE A-4 HYDROLASE"/>
    <property type="match status" value="1"/>
</dbReference>
<dbReference type="InterPro" id="IPR011011">
    <property type="entry name" value="Znf_FYVE_PHD"/>
</dbReference>
<evidence type="ECO:0000256" key="10">
    <source>
        <dbReference type="PIRSR" id="PIRSR634015-1"/>
    </source>
</evidence>
<feature type="binding site" evidence="12">
    <location>
        <position position="302"/>
    </location>
    <ligand>
        <name>Zn(2+)</name>
        <dbReference type="ChEBI" id="CHEBI:29105"/>
        <note>catalytic</note>
    </ligand>
</feature>
<dbReference type="OrthoDB" id="79562at2759"/>
<dbReference type="GO" id="GO:0005829">
    <property type="term" value="C:cytosol"/>
    <property type="evidence" value="ECO:0007669"/>
    <property type="project" value="TreeGrafter"/>
</dbReference>
<dbReference type="PANTHER" id="PTHR45726:SF3">
    <property type="entry name" value="LEUKOTRIENE A-4 HYDROLASE"/>
    <property type="match status" value="1"/>
</dbReference>
<feature type="active site" description="Proton acceptor" evidence="10">
    <location>
        <position position="299"/>
    </location>
</feature>
<feature type="region of interest" description="Disordered" evidence="14">
    <location>
        <begin position="747"/>
        <end position="818"/>
    </location>
</feature>
<feature type="binding site" evidence="11">
    <location>
        <begin position="269"/>
        <end position="274"/>
    </location>
    <ligand>
        <name>a peptide</name>
        <dbReference type="ChEBI" id="CHEBI:60466"/>
    </ligand>
</feature>
<dbReference type="InterPro" id="IPR014782">
    <property type="entry name" value="Peptidase_M1_dom"/>
</dbReference>
<dbReference type="SMART" id="SM01263">
    <property type="entry name" value="Leuk-A4-hydro_C"/>
    <property type="match status" value="1"/>
</dbReference>
<evidence type="ECO:0000313" key="17">
    <source>
        <dbReference type="Proteomes" id="UP000018721"/>
    </source>
</evidence>
<protein>
    <submittedName>
        <fullName evidence="16">Leukotriene A-4 hydrolase/aminopeptidase</fullName>
    </submittedName>
</protein>
<keyword evidence="3" id="KW-0963">Cytoplasm</keyword>
<dbReference type="EMBL" id="ANIZ01001429">
    <property type="protein sequence ID" value="ETI47512.1"/>
    <property type="molecule type" value="Genomic_DNA"/>
</dbReference>
<keyword evidence="16" id="KW-0031">Aminopeptidase</keyword>
<evidence type="ECO:0000256" key="13">
    <source>
        <dbReference type="PROSITE-ProRule" id="PRU00091"/>
    </source>
</evidence>
<dbReference type="Gene3D" id="1.25.40.320">
    <property type="entry name" value="Peptidase M1, leukotriene A4 hydrolase/aminopeptidase C-terminal domain"/>
    <property type="match status" value="1"/>
</dbReference>
<dbReference type="InterPro" id="IPR016024">
    <property type="entry name" value="ARM-type_fold"/>
</dbReference>
<comment type="cofactor">
    <cofactor evidence="12">
        <name>Zn(2+)</name>
        <dbReference type="ChEBI" id="CHEBI:29105"/>
    </cofactor>
    <text evidence="12">Binds 1 zinc ion per subunit.</text>
</comment>
<keyword evidence="9" id="KW-0482">Metalloprotease</keyword>
<dbReference type="Gene3D" id="2.60.40.1730">
    <property type="entry name" value="tricorn interacting facor f3 domain"/>
    <property type="match status" value="1"/>
</dbReference>
<dbReference type="MEROPS" id="M01.004"/>
<dbReference type="GO" id="GO:0008270">
    <property type="term" value="F:zinc ion binding"/>
    <property type="evidence" value="ECO:0007669"/>
    <property type="project" value="UniProtKB-KW"/>
</dbReference>
<comment type="caution">
    <text evidence="16">The sequence shown here is derived from an EMBL/GenBank/DDBJ whole genome shotgun (WGS) entry which is preliminary data.</text>
</comment>
<dbReference type="GO" id="GO:0004177">
    <property type="term" value="F:aminopeptidase activity"/>
    <property type="evidence" value="ECO:0007669"/>
    <property type="project" value="UniProtKB-KW"/>
</dbReference>
<evidence type="ECO:0000256" key="4">
    <source>
        <dbReference type="ARBA" id="ARBA00022670"/>
    </source>
</evidence>
<dbReference type="Pfam" id="PF01363">
    <property type="entry name" value="FYVE"/>
    <property type="match status" value="1"/>
</dbReference>
<dbReference type="Pfam" id="PF01433">
    <property type="entry name" value="Peptidase_M1"/>
    <property type="match status" value="1"/>
</dbReference>
<feature type="compositionally biased region" description="Basic and acidic residues" evidence="14">
    <location>
        <begin position="756"/>
        <end position="774"/>
    </location>
</feature>
<dbReference type="InterPro" id="IPR027268">
    <property type="entry name" value="Peptidase_M4/M1_CTD_sf"/>
</dbReference>
<dbReference type="GO" id="GO:0008237">
    <property type="term" value="F:metallopeptidase activity"/>
    <property type="evidence" value="ECO:0007669"/>
    <property type="project" value="UniProtKB-KW"/>
</dbReference>
<dbReference type="InterPro" id="IPR015211">
    <property type="entry name" value="Peptidase_M1_C"/>
</dbReference>
<dbReference type="InterPro" id="IPR013083">
    <property type="entry name" value="Znf_RING/FYVE/PHD"/>
</dbReference>
<dbReference type="SUPFAM" id="SSF55486">
    <property type="entry name" value="Metalloproteases ('zincins'), catalytic domain"/>
    <property type="match status" value="1"/>
</dbReference>